<evidence type="ECO:0000313" key="1">
    <source>
        <dbReference type="EMBL" id="OQX16870.1"/>
    </source>
</evidence>
<gene>
    <name evidence="1" type="ORF">BWK73_02755</name>
</gene>
<dbReference type="Proteomes" id="UP000192491">
    <property type="component" value="Unassembled WGS sequence"/>
</dbReference>
<name>A0A1Y1QZ06_9GAMM</name>
<dbReference type="EMBL" id="MTEJ01000002">
    <property type="protein sequence ID" value="OQX16870.1"/>
    <property type="molecule type" value="Genomic_DNA"/>
</dbReference>
<evidence type="ECO:0008006" key="3">
    <source>
        <dbReference type="Google" id="ProtNLM"/>
    </source>
</evidence>
<evidence type="ECO:0000313" key="2">
    <source>
        <dbReference type="Proteomes" id="UP000192491"/>
    </source>
</evidence>
<dbReference type="Gene3D" id="3.40.50.150">
    <property type="entry name" value="Vaccinia Virus protein VP39"/>
    <property type="match status" value="1"/>
</dbReference>
<sequence length="207" mass="24155">MHYSDNPRFDIFPFMDFTEITSVVEFGCADGATLLEIRNKYSWIAVYGFDYQEASIIAAKSRGLDAEVFDINDMHKQASAFVVVKSADVILLLDILEHINMPEYFVEKLREHAKDGALMIVSLPNVRNWRTFAQLFSNDWRYEDTGIFDKTHVRFYAKKSALRLAEHFGKEVIFDYRYSSVRWKAFLQRLAPSLFCGQMYCLVRRGK</sequence>
<proteinExistence type="predicted"/>
<accession>A0A1Y1QZ06</accession>
<dbReference type="Pfam" id="PF13489">
    <property type="entry name" value="Methyltransf_23"/>
    <property type="match status" value="1"/>
</dbReference>
<dbReference type="InterPro" id="IPR029063">
    <property type="entry name" value="SAM-dependent_MTases_sf"/>
</dbReference>
<comment type="caution">
    <text evidence="1">The sequence shown here is derived from an EMBL/GenBank/DDBJ whole genome shotgun (WGS) entry which is preliminary data.</text>
</comment>
<reference evidence="1 2" key="1">
    <citation type="submission" date="2017-01" db="EMBL/GenBank/DDBJ databases">
        <title>Novel large sulfur bacteria in the metagenomes of groundwater-fed chemosynthetic microbial mats in the Lake Huron basin.</title>
        <authorList>
            <person name="Sharrar A.M."/>
            <person name="Flood B.E."/>
            <person name="Bailey J.V."/>
            <person name="Jones D.S."/>
            <person name="Biddanda B."/>
            <person name="Ruberg S.A."/>
            <person name="Marcus D.N."/>
            <person name="Dick G.J."/>
        </authorList>
    </citation>
    <scope>NUCLEOTIDE SEQUENCE [LARGE SCALE GENOMIC DNA]</scope>
    <source>
        <strain evidence="1">A8</strain>
    </source>
</reference>
<organism evidence="1 2">
    <name type="scientific">Thiothrix lacustris</name>
    <dbReference type="NCBI Taxonomy" id="525917"/>
    <lineage>
        <taxon>Bacteria</taxon>
        <taxon>Pseudomonadati</taxon>
        <taxon>Pseudomonadota</taxon>
        <taxon>Gammaproteobacteria</taxon>
        <taxon>Thiotrichales</taxon>
        <taxon>Thiotrichaceae</taxon>
        <taxon>Thiothrix</taxon>
    </lineage>
</organism>
<dbReference type="PANTHER" id="PTHR43861:SF6">
    <property type="entry name" value="METHYLTRANSFERASE TYPE 11"/>
    <property type="match status" value="1"/>
</dbReference>
<dbReference type="PANTHER" id="PTHR43861">
    <property type="entry name" value="TRANS-ACONITATE 2-METHYLTRANSFERASE-RELATED"/>
    <property type="match status" value="1"/>
</dbReference>
<dbReference type="AlphaFoldDB" id="A0A1Y1QZ06"/>
<dbReference type="SUPFAM" id="SSF53335">
    <property type="entry name" value="S-adenosyl-L-methionine-dependent methyltransferases"/>
    <property type="match status" value="1"/>
</dbReference>
<protein>
    <recommendedName>
        <fullName evidence="3">Methyltransferase domain-containing protein</fullName>
    </recommendedName>
</protein>